<organism evidence="1 2">
    <name type="scientific">Rhizoctonia solani</name>
    <dbReference type="NCBI Taxonomy" id="456999"/>
    <lineage>
        <taxon>Eukaryota</taxon>
        <taxon>Fungi</taxon>
        <taxon>Dikarya</taxon>
        <taxon>Basidiomycota</taxon>
        <taxon>Agaricomycotina</taxon>
        <taxon>Agaricomycetes</taxon>
        <taxon>Cantharellales</taxon>
        <taxon>Ceratobasidiaceae</taxon>
        <taxon>Rhizoctonia</taxon>
    </lineage>
</organism>
<protein>
    <submittedName>
        <fullName evidence="1">Uncharacterized protein</fullName>
    </submittedName>
</protein>
<name>A0A8H2XY61_9AGAM</name>
<gene>
    <name evidence="1" type="ORF">RDB_LOCUS32768</name>
</gene>
<proteinExistence type="predicted"/>
<dbReference type="Proteomes" id="UP000663853">
    <property type="component" value="Unassembled WGS sequence"/>
</dbReference>
<dbReference type="AlphaFoldDB" id="A0A8H2XY61"/>
<reference evidence="1" key="1">
    <citation type="submission" date="2021-01" db="EMBL/GenBank/DDBJ databases">
        <authorList>
            <person name="Kaushik A."/>
        </authorList>
    </citation>
    <scope>NUCLEOTIDE SEQUENCE</scope>
    <source>
        <strain evidence="1">AG6-10EEA</strain>
    </source>
</reference>
<dbReference type="EMBL" id="CAJMXA010000633">
    <property type="protein sequence ID" value="CAE6437950.1"/>
    <property type="molecule type" value="Genomic_DNA"/>
</dbReference>
<feature type="non-terminal residue" evidence="1">
    <location>
        <position position="1"/>
    </location>
</feature>
<accession>A0A8H2XY61</accession>
<comment type="caution">
    <text evidence="1">The sequence shown here is derived from an EMBL/GenBank/DDBJ whole genome shotgun (WGS) entry which is preliminary data.</text>
</comment>
<sequence length="311" mass="35142">DSAAIDAILRELVVCVKTFKCPSGLDFSSNPTNPVILASTEPNKPFINQLRKLHGLQSRIQISGNEQLMKKHRATPAAVAPEVQKMKKPRHKLHQKFTASAKEATDPDQADDAEETGFEVVGSSCEMAADAAIDRKLRMLVDLVKSFKFPSELDFSQNNGNPTVLINKEKNQPFINSRSSEIQAPGNKQLESRYKVTQMAIEADVKRMREHQFKLHEKFTTLVAKTKEAKEHLGRLKTYFNCYVKIIQYPPQLDFRPIAETHSVLDTARNKSFIDHLPLQNMHRDIGGAIGQSLQRAKKHRLDLYEQVSTV</sequence>
<evidence type="ECO:0000313" key="1">
    <source>
        <dbReference type="EMBL" id="CAE6437950.1"/>
    </source>
</evidence>
<evidence type="ECO:0000313" key="2">
    <source>
        <dbReference type="Proteomes" id="UP000663853"/>
    </source>
</evidence>